<dbReference type="PANTHER" id="PTHR45825">
    <property type="entry name" value="GRANULE-BOUND STARCH SYNTHASE 1, CHLOROPLASTIC/AMYLOPLASTIC"/>
    <property type="match status" value="1"/>
</dbReference>
<evidence type="ECO:0000313" key="7">
    <source>
        <dbReference type="Proteomes" id="UP000297031"/>
    </source>
</evidence>
<dbReference type="InterPro" id="IPR013534">
    <property type="entry name" value="Starch_synth_cat_dom"/>
</dbReference>
<evidence type="ECO:0000256" key="2">
    <source>
        <dbReference type="ARBA" id="ARBA00012588"/>
    </source>
</evidence>
<dbReference type="Pfam" id="PF08323">
    <property type="entry name" value="Glyco_transf_5"/>
    <property type="match status" value="1"/>
</dbReference>
<sequence length="269" mass="30949">MDINKVLYISQEITPYLPSTPMSEISQKLPQGIQERGSEVRTFMPKYGCIKERRNQLHEVIRLSGMNIIIDDSDHPLIIKVATLQPARMQVYFIDNEDYFLRGQSSKDLEIRLTPEDNDERIMFYVRGVVETVKKLRWDPTLVHASGWVSALAPIYLKRVYSDDPSFRNSKVVYSVFDDKFDGTLDPRMVEKLKMEGFTDEDLKSISSAPVDYVALNKLAIDYSDGVIQASPEIDSEILSYIKESGKPFLPYPGETEYIDKYAEFYNSL</sequence>
<dbReference type="SUPFAM" id="SSF53756">
    <property type="entry name" value="UDP-Glycosyltransferase/glycogen phosphorylase"/>
    <property type="match status" value="1"/>
</dbReference>
<dbReference type="GO" id="GO:0009011">
    <property type="term" value="F:alpha-1,4-glucan glucosyltransferase (ADP-glucose donor) activity"/>
    <property type="evidence" value="ECO:0007669"/>
    <property type="project" value="UniProtKB-EC"/>
</dbReference>
<comment type="catalytic activity">
    <reaction evidence="1">
        <text>[(1-&gt;4)-alpha-D-glucosyl](n) + ADP-alpha-D-glucose = [(1-&gt;4)-alpha-D-glucosyl](n+1) + ADP + H(+)</text>
        <dbReference type="Rhea" id="RHEA:18189"/>
        <dbReference type="Rhea" id="RHEA-COMP:9584"/>
        <dbReference type="Rhea" id="RHEA-COMP:9587"/>
        <dbReference type="ChEBI" id="CHEBI:15378"/>
        <dbReference type="ChEBI" id="CHEBI:15444"/>
        <dbReference type="ChEBI" id="CHEBI:57498"/>
        <dbReference type="ChEBI" id="CHEBI:456216"/>
        <dbReference type="EC" id="2.4.1.21"/>
    </reaction>
</comment>
<dbReference type="Proteomes" id="UP000297031">
    <property type="component" value="Chromosome"/>
</dbReference>
<evidence type="ECO:0000256" key="3">
    <source>
        <dbReference type="ARBA" id="ARBA00022676"/>
    </source>
</evidence>
<dbReference type="OrthoDB" id="9808590at2"/>
<keyword evidence="4" id="KW-0808">Transferase</keyword>
<gene>
    <name evidence="6" type="ORF">E7746_07940</name>
</gene>
<reference evidence="6 7" key="1">
    <citation type="submission" date="2019-02" db="EMBL/GenBank/DDBJ databases">
        <title>Isolation and identification of novel species under the genus Muribaculum.</title>
        <authorList>
            <person name="Miyake S."/>
            <person name="Ding Y."/>
            <person name="Low A."/>
            <person name="Soh M."/>
            <person name="Seedorf H."/>
        </authorList>
    </citation>
    <scope>NUCLEOTIDE SEQUENCE [LARGE SCALE GENOMIC DNA]</scope>
    <source>
        <strain evidence="6 7">TLL-A4</strain>
    </source>
</reference>
<dbReference type="EMBL" id="CP039393">
    <property type="protein sequence ID" value="QCD35816.1"/>
    <property type="molecule type" value="Genomic_DNA"/>
</dbReference>
<dbReference type="RefSeq" id="WP_123396813.1">
    <property type="nucleotide sequence ID" value="NZ_CP039393.1"/>
</dbReference>
<evidence type="ECO:0000256" key="4">
    <source>
        <dbReference type="ARBA" id="ARBA00022679"/>
    </source>
</evidence>
<protein>
    <recommendedName>
        <fullName evidence="2">starch synthase</fullName>
        <ecNumber evidence="2">2.4.1.21</ecNumber>
    </recommendedName>
</protein>
<proteinExistence type="predicted"/>
<feature type="domain" description="Starch synthase catalytic" evidence="5">
    <location>
        <begin position="5"/>
        <end position="241"/>
    </location>
</feature>
<evidence type="ECO:0000256" key="1">
    <source>
        <dbReference type="ARBA" id="ARBA00001478"/>
    </source>
</evidence>
<keyword evidence="7" id="KW-1185">Reference proteome</keyword>
<dbReference type="EC" id="2.4.1.21" evidence="2"/>
<keyword evidence="3" id="KW-0328">Glycosyltransferase</keyword>
<evidence type="ECO:0000313" key="6">
    <source>
        <dbReference type="EMBL" id="QCD35816.1"/>
    </source>
</evidence>
<organism evidence="6 7">
    <name type="scientific">Muribaculum gordoncarteri</name>
    <dbReference type="NCBI Taxonomy" id="2530390"/>
    <lineage>
        <taxon>Bacteria</taxon>
        <taxon>Pseudomonadati</taxon>
        <taxon>Bacteroidota</taxon>
        <taxon>Bacteroidia</taxon>
        <taxon>Bacteroidales</taxon>
        <taxon>Muribaculaceae</taxon>
        <taxon>Muribaculum</taxon>
    </lineage>
</organism>
<evidence type="ECO:0000259" key="5">
    <source>
        <dbReference type="Pfam" id="PF08323"/>
    </source>
</evidence>
<dbReference type="PANTHER" id="PTHR45825:SF11">
    <property type="entry name" value="ALPHA AMYLASE DOMAIN-CONTAINING PROTEIN"/>
    <property type="match status" value="1"/>
</dbReference>
<dbReference type="Gene3D" id="3.40.50.2000">
    <property type="entry name" value="Glycogen Phosphorylase B"/>
    <property type="match status" value="1"/>
</dbReference>
<name>A0A4P7VKY0_9BACT</name>
<dbReference type="AlphaFoldDB" id="A0A4P7VKY0"/>
<accession>A0A4P7VKY0</accession>
<dbReference type="KEGG" id="mgod:E7746_07940"/>